<comment type="caution">
    <text evidence="2">The sequence shown here is derived from an EMBL/GenBank/DDBJ whole genome shotgun (WGS) entry which is preliminary data.</text>
</comment>
<evidence type="ECO:0000313" key="3">
    <source>
        <dbReference type="Proteomes" id="UP001620514"/>
    </source>
</evidence>
<dbReference type="RefSeq" id="WP_404604621.1">
    <property type="nucleotide sequence ID" value="NZ_JBIYDN010000002.1"/>
</dbReference>
<dbReference type="Pfam" id="PF10945">
    <property type="entry name" value="CBP_BcsR"/>
    <property type="match status" value="1"/>
</dbReference>
<feature type="compositionally biased region" description="Low complexity" evidence="1">
    <location>
        <begin position="141"/>
        <end position="203"/>
    </location>
</feature>
<organism evidence="2 3">
    <name type="scientific">Caballeronia udeis</name>
    <dbReference type="NCBI Taxonomy" id="1232866"/>
    <lineage>
        <taxon>Bacteria</taxon>
        <taxon>Pseudomonadati</taxon>
        <taxon>Pseudomonadota</taxon>
        <taxon>Betaproteobacteria</taxon>
        <taxon>Burkholderiales</taxon>
        <taxon>Burkholderiaceae</taxon>
        <taxon>Caballeronia</taxon>
    </lineage>
</organism>
<name>A0ABW8MBD8_9BURK</name>
<evidence type="ECO:0000256" key="1">
    <source>
        <dbReference type="SAM" id="MobiDB-lite"/>
    </source>
</evidence>
<feature type="compositionally biased region" description="Low complexity" evidence="1">
    <location>
        <begin position="251"/>
        <end position="260"/>
    </location>
</feature>
<reference evidence="2 3" key="2">
    <citation type="submission" date="2024-11" db="EMBL/GenBank/DDBJ databases">
        <title>Using genomics to understand microbial adaptation to soil warming.</title>
        <authorList>
            <person name="Deangelis K.M. PhD."/>
        </authorList>
    </citation>
    <scope>NUCLEOTIDE SEQUENCE [LARGE SCALE GENOMIC DNA]</scope>
    <source>
        <strain evidence="2 3">GAS97</strain>
    </source>
</reference>
<feature type="region of interest" description="Disordered" evidence="1">
    <location>
        <begin position="133"/>
        <end position="314"/>
    </location>
</feature>
<keyword evidence="3" id="KW-1185">Reference proteome</keyword>
<dbReference type="InterPro" id="IPR024487">
    <property type="entry name" value="CBP_BcsR"/>
</dbReference>
<evidence type="ECO:0000313" key="2">
    <source>
        <dbReference type="EMBL" id="MFK4440974.1"/>
    </source>
</evidence>
<reference evidence="2 3" key="1">
    <citation type="submission" date="2024-10" db="EMBL/GenBank/DDBJ databases">
        <authorList>
            <person name="Deangelis K."/>
            <person name="Huntemann M."/>
            <person name="Clum A."/>
            <person name="Wang J."/>
            <person name="Palaniappan K."/>
            <person name="Ritter S."/>
            <person name="Chen I.-M."/>
            <person name="Stamatis D."/>
            <person name="Reddy T."/>
            <person name="O'Malley R."/>
            <person name="Daum C."/>
            <person name="Ng V."/>
            <person name="Ivanova N."/>
            <person name="Kyrpides N."/>
            <person name="Woyke T."/>
        </authorList>
    </citation>
    <scope>NUCLEOTIDE SEQUENCE [LARGE SCALE GENOMIC DNA]</scope>
    <source>
        <strain evidence="2 3">GAS97</strain>
    </source>
</reference>
<proteinExistence type="predicted"/>
<feature type="compositionally biased region" description="Basic and acidic residues" evidence="1">
    <location>
        <begin position="55"/>
        <end position="73"/>
    </location>
</feature>
<feature type="compositionally biased region" description="Pro residues" evidence="1">
    <location>
        <begin position="224"/>
        <end position="238"/>
    </location>
</feature>
<sequence>MNPSRDIEKLFDKFGGDAGKYQEIGRENEAIHARTRWPLLATLDLSQPSIPNIAPRRDSHLPQTHDRSGEHRNTPNSLTQPSGAAPVNRGKPPLFARAHRKTVPPVANVTLPAAPVGAERFSALVEAVEETSNAVETEAVPPAAMQPQQPARLPQPLFRPFHTQQEQLPQQAQQTQPQPQAQPQPRTQPLATPAPASAPAQPTGFAAALQRSNTAAKPLSLPRVPAPQAAPAPAPAPEPKNQSILGKLFRPQVQAQAAPQPGAPPDSLQCMFQRLREPVAPTPAPAMARAPLNPPPSAPVPGAGSWLAKRNSPT</sequence>
<feature type="region of interest" description="Disordered" evidence="1">
    <location>
        <begin position="47"/>
        <end position="92"/>
    </location>
</feature>
<gene>
    <name evidence="2" type="ORF">ABH943_000980</name>
</gene>
<accession>A0ABW8MBD8</accession>
<dbReference type="Proteomes" id="UP001620514">
    <property type="component" value="Unassembled WGS sequence"/>
</dbReference>
<evidence type="ECO:0008006" key="4">
    <source>
        <dbReference type="Google" id="ProtNLM"/>
    </source>
</evidence>
<dbReference type="NCBIfam" id="NF040718">
    <property type="entry name" value="BcsP_of_Ic"/>
    <property type="match status" value="1"/>
</dbReference>
<dbReference type="EMBL" id="JBIYDN010000002">
    <property type="protein sequence ID" value="MFK4440974.1"/>
    <property type="molecule type" value="Genomic_DNA"/>
</dbReference>
<protein>
    <recommendedName>
        <fullName evidence="4">Cellulose biosynthesis protein BcsR</fullName>
    </recommendedName>
</protein>